<feature type="region of interest" description="Disordered" evidence="1">
    <location>
        <begin position="453"/>
        <end position="478"/>
    </location>
</feature>
<evidence type="ECO:0000313" key="3">
    <source>
        <dbReference type="EMBL" id="AFE04573.1"/>
    </source>
</evidence>
<gene>
    <name evidence="3" type="ordered locus">COCOR_02281</name>
</gene>
<dbReference type="SMART" id="SM00487">
    <property type="entry name" value="DEXDc"/>
    <property type="match status" value="1"/>
</dbReference>
<dbReference type="Gene3D" id="1.10.150.20">
    <property type="entry name" value="5' to 3' exonuclease, C-terminal subdomain"/>
    <property type="match status" value="1"/>
</dbReference>
<dbReference type="InterPro" id="IPR001650">
    <property type="entry name" value="Helicase_C-like"/>
</dbReference>
<dbReference type="SUPFAM" id="SSF88659">
    <property type="entry name" value="Sigma3 and sigma4 domains of RNA polymerase sigma factors"/>
    <property type="match status" value="1"/>
</dbReference>
<dbReference type="PROSITE" id="PS51192">
    <property type="entry name" value="HELICASE_ATP_BIND_1"/>
    <property type="match status" value="1"/>
</dbReference>
<dbReference type="STRING" id="1144275.COCOR_02281"/>
<dbReference type="Pfam" id="PF05148">
    <property type="entry name" value="Methyltransf_8"/>
    <property type="match status" value="1"/>
</dbReference>
<evidence type="ECO:0000259" key="2">
    <source>
        <dbReference type="PROSITE" id="PS51192"/>
    </source>
</evidence>
<dbReference type="SUPFAM" id="SSF53335">
    <property type="entry name" value="S-adenosyl-L-methionine-dependent methyltransferases"/>
    <property type="match status" value="1"/>
</dbReference>
<dbReference type="Pfam" id="PF14311">
    <property type="entry name" value="DUF4379"/>
    <property type="match status" value="1"/>
</dbReference>
<dbReference type="SUPFAM" id="SSF47789">
    <property type="entry name" value="C-terminal domain of RNA polymerase alpha subunit"/>
    <property type="match status" value="1"/>
</dbReference>
<dbReference type="eggNOG" id="COG1061">
    <property type="taxonomic scope" value="Bacteria"/>
</dbReference>
<dbReference type="InterPro" id="IPR029063">
    <property type="entry name" value="SAM-dependent_MTases_sf"/>
</dbReference>
<dbReference type="KEGG" id="ccx:COCOR_02281"/>
<protein>
    <recommendedName>
        <fullName evidence="2">Helicase ATP-binding domain-containing protein</fullName>
    </recommendedName>
</protein>
<dbReference type="InterPro" id="IPR006935">
    <property type="entry name" value="Helicase/UvrB_N"/>
</dbReference>
<evidence type="ECO:0000256" key="1">
    <source>
        <dbReference type="SAM" id="MobiDB-lite"/>
    </source>
</evidence>
<dbReference type="SMART" id="SM00490">
    <property type="entry name" value="HELICc"/>
    <property type="match status" value="1"/>
</dbReference>
<feature type="region of interest" description="Disordered" evidence="1">
    <location>
        <begin position="1"/>
        <end position="47"/>
    </location>
</feature>
<dbReference type="GO" id="GO:0005524">
    <property type="term" value="F:ATP binding"/>
    <property type="evidence" value="ECO:0007669"/>
    <property type="project" value="InterPro"/>
</dbReference>
<dbReference type="InterPro" id="IPR007823">
    <property type="entry name" value="RRP8"/>
</dbReference>
<name>H8MLT3_CORCM</name>
<keyword evidence="4" id="KW-1185">Reference proteome</keyword>
<dbReference type="InParanoid" id="H8MLT3"/>
<feature type="compositionally biased region" description="Polar residues" evidence="1">
    <location>
        <begin position="1"/>
        <end position="17"/>
    </location>
</feature>
<organism evidence="3 4">
    <name type="scientific">Corallococcus coralloides (strain ATCC 25202 / DSM 2259 / NBRC 100086 / M2)</name>
    <name type="common">Myxococcus coralloides</name>
    <dbReference type="NCBI Taxonomy" id="1144275"/>
    <lineage>
        <taxon>Bacteria</taxon>
        <taxon>Pseudomonadati</taxon>
        <taxon>Myxococcota</taxon>
        <taxon>Myxococcia</taxon>
        <taxon>Myxococcales</taxon>
        <taxon>Cystobacterineae</taxon>
        <taxon>Myxococcaceae</taxon>
        <taxon>Corallococcus</taxon>
    </lineage>
</organism>
<accession>H8MLT3</accession>
<dbReference type="GO" id="GO:0003677">
    <property type="term" value="F:DNA binding"/>
    <property type="evidence" value="ECO:0007669"/>
    <property type="project" value="InterPro"/>
</dbReference>
<evidence type="ECO:0000313" key="4">
    <source>
        <dbReference type="Proteomes" id="UP000007587"/>
    </source>
</evidence>
<dbReference type="InterPro" id="IPR013324">
    <property type="entry name" value="RNA_pol_sigma_r3/r4-like"/>
</dbReference>
<feature type="compositionally biased region" description="Acidic residues" evidence="1">
    <location>
        <begin position="453"/>
        <end position="466"/>
    </location>
</feature>
<dbReference type="GO" id="GO:0008168">
    <property type="term" value="F:methyltransferase activity"/>
    <property type="evidence" value="ECO:0007669"/>
    <property type="project" value="InterPro"/>
</dbReference>
<dbReference type="GO" id="GO:0016787">
    <property type="term" value="F:hydrolase activity"/>
    <property type="evidence" value="ECO:0007669"/>
    <property type="project" value="InterPro"/>
</dbReference>
<dbReference type="Pfam" id="PF04851">
    <property type="entry name" value="ResIII"/>
    <property type="match status" value="1"/>
</dbReference>
<reference evidence="4" key="2">
    <citation type="submission" date="2012-03" db="EMBL/GenBank/DDBJ databases">
        <title>Genome sequence of the fruiting myxobacterium Corallococcus coralloides DSM 2259.</title>
        <authorList>
            <person name="Huntley S."/>
            <person name="Zhang Y."/>
            <person name="Treuner-Lange A."/>
            <person name="Sensen C.W."/>
            <person name="Sogaard-Andersen L."/>
        </authorList>
    </citation>
    <scope>NUCLEOTIDE SEQUENCE [LARGE SCALE GENOMIC DNA]</scope>
    <source>
        <strain evidence="4">ATCC 25202 / DSM 2259 / NBRC 100086 / M2</strain>
    </source>
</reference>
<dbReference type="EMBL" id="CP003389">
    <property type="protein sequence ID" value="AFE04573.1"/>
    <property type="molecule type" value="Genomic_DNA"/>
</dbReference>
<dbReference type="InterPro" id="IPR025487">
    <property type="entry name" value="DUF4379"/>
</dbReference>
<dbReference type="SUPFAM" id="SSF52540">
    <property type="entry name" value="P-loop containing nucleoside triphosphate hydrolases"/>
    <property type="match status" value="1"/>
</dbReference>
<dbReference type="HOGENOM" id="CLU_247428_0_0_7"/>
<reference evidence="3 4" key="1">
    <citation type="journal article" date="2012" name="J. Bacteriol.">
        <title>Complete Genome Sequence of the Fruiting Myxobacterium Corallococcus coralloides DSM 2259.</title>
        <authorList>
            <person name="Huntley S."/>
            <person name="Zhang Y."/>
            <person name="Treuner-Lange A."/>
            <person name="Kneip S."/>
            <person name="Sensen C.W."/>
            <person name="Sogaard-Andersen L."/>
        </authorList>
    </citation>
    <scope>NUCLEOTIDE SEQUENCE [LARGE SCALE GENOMIC DNA]</scope>
    <source>
        <strain evidence="4">ATCC 25202 / DSM 2259 / NBRC 100086 / M2</strain>
    </source>
</reference>
<dbReference type="InterPro" id="IPR014001">
    <property type="entry name" value="Helicase_ATP-bd"/>
</dbReference>
<dbReference type="Proteomes" id="UP000007587">
    <property type="component" value="Chromosome"/>
</dbReference>
<dbReference type="OrthoDB" id="18878at2"/>
<dbReference type="PANTHER" id="PTHR12787:SF0">
    <property type="entry name" value="RIBOSOMAL RNA-PROCESSING PROTEIN 8"/>
    <property type="match status" value="1"/>
</dbReference>
<dbReference type="InterPro" id="IPR027417">
    <property type="entry name" value="P-loop_NTPase"/>
</dbReference>
<feature type="compositionally biased region" description="Basic and acidic residues" evidence="1">
    <location>
        <begin position="27"/>
        <end position="41"/>
    </location>
</feature>
<proteinExistence type="predicted"/>
<feature type="domain" description="Helicase ATP-binding" evidence="2">
    <location>
        <begin position="876"/>
        <end position="1057"/>
    </location>
</feature>
<dbReference type="Gene3D" id="3.40.50.150">
    <property type="entry name" value="Vaccinia Virus protein VP39"/>
    <property type="match status" value="1"/>
</dbReference>
<dbReference type="Gene3D" id="3.40.50.300">
    <property type="entry name" value="P-loop containing nucleotide triphosphate hydrolases"/>
    <property type="match status" value="2"/>
</dbReference>
<sequence length="1527" mass="168134">MTEPSPSLESENASIVTPTEAPDSTDGDQRDRGQEAAREPPGRGMQHQFSAAILATPWQEILGTLPVRVANALRRAGLTTVGDVVSWQAQGAETSNFGRVSRRALRDALERLPVIEVAADEGAVSTPRQDQVIKQALSQRGIVLTLPWAKAMPSMSKATQRFLASANAVTLEDVFRVLTSRDDVQDQASNETSIGPGDELLRSLEALAYVGLPQGVSPVMDGAASIPAHALLESALSALRNEVRLPLEARFYQGLTLEEIGLEGVGKEGQYTREYARQLVLKGLKALRHQWGARMRHALGSLLPEMETAGGLLHVDEVASVAGASPAQVRLMLTIAGPNEVEFRLDDFLVDARVGPFQKTRSRLAKRLQDNALTGVSPEDLSSHFEHAEGLRLTPAVAERLAAKLTPLQALSNGRWVAAAARLPQRVGEFMRLATQPMRLIEIAEKLGIDAAGNDEEESGPSDLDDASVLTAPSDQEEPQPFRVLQSILLRSPEVLLWDKSVYGHQRLLTLTADDVLAVKAWCVRKIENQSGPFSTAALLDEMRKDGLGTGNLNPFNLRSILGRTHGFVGLRKNWVGWAATFKRETLTLAHRFPDIAQDWHPTRNGSLTAGDVFSTSTKKHWWICRKDASHEYEASIGSRTQQGNGCPRCNRGWTVANVRYFVASLIEHLDAFTPAELYLLFQQNGLFDSKARKIFARALSTGRLPRTELEKFSLGQPSSIDTLLAAVGDSEDDSVAAGGEGSRNAVRTAEGGNRELVEPISREDLGELQSEDLPAVETQVVLRALDTRLIVSADEEAVQFLIASGLSKLWKHAFVDEAGAVAQAEQHKGAGYSTEVRDRFLQEYGEAKALTIPSGYAFRVDGRLAPPNLMQRFVAARVRDRRRVGNWSGTGAGKTLSAVLASRIVEARLTVICCPNAVVEGWASAIMAAFPDSVVATKTFVPPWARLAGDETGMAGGAARPRYLVLNYEKLQQPDSDGLIHALIERESIDFVIIDEVHFAKQRNAEEMSLRKQRLAALLSCAAQQNPGLRVLGMSATPVINNLQEGKSLVELITGLQYDELRTQPTVANCMALHQRLVTIGTRWMPEYGLEYREVRAEVDCSAQLDEVRALGTKGSPLALEQILTRARLPVILEHIRPQTVIYTHFIDGIGRELEEAITQAGWSVGFYTGDDKSGLQRFLRREVDVLIGTASIGTGVDGLQFVCNRLIVNVLPWTNAEFEQLKGRIYRQGQGERDVTLVLPLTYAELPGGRWSWCGSKMDRLNFKKSVADAAVDGVVPEGHLRTPEQAYQDVMSWMARLDEGRIAQVERTPIHAPLSPLMPEETSRRSGYGDFSQMNGRWNTAASATTHERLAAHPEEWSQYHALYRAARADWQLTPVEEVIRWCSQRSDYVVGDFGCGEALLARALEGRHTIHSFDHVAIDDRVVATDISHVPLADGVLDLAVFSLSLMGANFTDYLREARRTLKLDGHLHIWEASSRFASLEEFNRGLYRLGFDVIRAEPRWKFTHIHAIKTSRDAVPGTLLQF</sequence>
<dbReference type="PANTHER" id="PTHR12787">
    <property type="entry name" value="RIBOSOMAL RNA-PROCESSING PROTEIN 8"/>
    <property type="match status" value="1"/>
</dbReference>